<reference evidence="1" key="2">
    <citation type="submission" date="2021-02" db="EMBL/GenBank/DDBJ databases">
        <authorList>
            <person name="Kimball J.A."/>
            <person name="Haas M.W."/>
            <person name="Macchietto M."/>
            <person name="Kono T."/>
            <person name="Duquette J."/>
            <person name="Shao M."/>
        </authorList>
    </citation>
    <scope>NUCLEOTIDE SEQUENCE</scope>
    <source>
        <tissue evidence="1">Fresh leaf tissue</tissue>
    </source>
</reference>
<evidence type="ECO:0000313" key="2">
    <source>
        <dbReference type="Proteomes" id="UP000729402"/>
    </source>
</evidence>
<sequence>MVCAASVGQLSSSAPGKDAKAACVLLHAIGPAEISSSACNLLLAVHCTNSVRSLVQDHSVVLSYHHSLSLSESFFMVSQKLSSALRVAIAPLPFGAHGELSISPNIRACGDRRYEGGFCR</sequence>
<dbReference type="AlphaFoldDB" id="A0A8J5S089"/>
<dbReference type="Proteomes" id="UP000729402">
    <property type="component" value="Unassembled WGS sequence"/>
</dbReference>
<organism evidence="1 2">
    <name type="scientific">Zizania palustris</name>
    <name type="common">Northern wild rice</name>
    <dbReference type="NCBI Taxonomy" id="103762"/>
    <lineage>
        <taxon>Eukaryota</taxon>
        <taxon>Viridiplantae</taxon>
        <taxon>Streptophyta</taxon>
        <taxon>Embryophyta</taxon>
        <taxon>Tracheophyta</taxon>
        <taxon>Spermatophyta</taxon>
        <taxon>Magnoliopsida</taxon>
        <taxon>Liliopsida</taxon>
        <taxon>Poales</taxon>
        <taxon>Poaceae</taxon>
        <taxon>BOP clade</taxon>
        <taxon>Oryzoideae</taxon>
        <taxon>Oryzeae</taxon>
        <taxon>Zizaniinae</taxon>
        <taxon>Zizania</taxon>
    </lineage>
</organism>
<reference evidence="1" key="1">
    <citation type="journal article" date="2021" name="bioRxiv">
        <title>Whole Genome Assembly and Annotation of Northern Wild Rice, Zizania palustris L., Supports a Whole Genome Duplication in the Zizania Genus.</title>
        <authorList>
            <person name="Haas M."/>
            <person name="Kono T."/>
            <person name="Macchietto M."/>
            <person name="Millas R."/>
            <person name="McGilp L."/>
            <person name="Shao M."/>
            <person name="Duquette J."/>
            <person name="Hirsch C.N."/>
            <person name="Kimball J."/>
        </authorList>
    </citation>
    <scope>NUCLEOTIDE SEQUENCE</scope>
    <source>
        <tissue evidence="1">Fresh leaf tissue</tissue>
    </source>
</reference>
<proteinExistence type="predicted"/>
<name>A0A8J5S089_ZIZPA</name>
<gene>
    <name evidence="1" type="ORF">GUJ93_ZPchr0004g38653</name>
</gene>
<dbReference type="EMBL" id="JAAALK010000285">
    <property type="protein sequence ID" value="KAG8064376.1"/>
    <property type="molecule type" value="Genomic_DNA"/>
</dbReference>
<accession>A0A8J5S089</accession>
<evidence type="ECO:0000313" key="1">
    <source>
        <dbReference type="EMBL" id="KAG8064376.1"/>
    </source>
</evidence>
<protein>
    <submittedName>
        <fullName evidence="1">Uncharacterized protein</fullName>
    </submittedName>
</protein>
<comment type="caution">
    <text evidence="1">The sequence shown here is derived from an EMBL/GenBank/DDBJ whole genome shotgun (WGS) entry which is preliminary data.</text>
</comment>
<keyword evidence="2" id="KW-1185">Reference proteome</keyword>